<evidence type="ECO:0000256" key="1">
    <source>
        <dbReference type="SAM" id="MobiDB-lite"/>
    </source>
</evidence>
<evidence type="ECO:0000259" key="2">
    <source>
        <dbReference type="Pfam" id="PF05729"/>
    </source>
</evidence>
<dbReference type="Proteomes" id="UP000823405">
    <property type="component" value="Unassembled WGS sequence"/>
</dbReference>
<feature type="compositionally biased region" description="Low complexity" evidence="1">
    <location>
        <begin position="408"/>
        <end position="470"/>
    </location>
</feature>
<dbReference type="AlphaFoldDB" id="A0A9P6R687"/>
<dbReference type="EMBL" id="JAAAIN010000751">
    <property type="protein sequence ID" value="KAG0311138.1"/>
    <property type="molecule type" value="Genomic_DNA"/>
</dbReference>
<feature type="compositionally biased region" description="Low complexity" evidence="1">
    <location>
        <begin position="494"/>
        <end position="505"/>
    </location>
</feature>
<organism evidence="3 4">
    <name type="scientific">Linnemannia gamsii</name>
    <dbReference type="NCBI Taxonomy" id="64522"/>
    <lineage>
        <taxon>Eukaryota</taxon>
        <taxon>Fungi</taxon>
        <taxon>Fungi incertae sedis</taxon>
        <taxon>Mucoromycota</taxon>
        <taxon>Mortierellomycotina</taxon>
        <taxon>Mortierellomycetes</taxon>
        <taxon>Mortierellales</taxon>
        <taxon>Mortierellaceae</taxon>
        <taxon>Linnemannia</taxon>
    </lineage>
</organism>
<sequence length="619" mass="69178">MRYKVLENRSKRIYVPLRANASPRASSGESPLLLTTLVNFLESERRVFLLLGGAGSGKSAFCWQFMLKLWRDYKEGGRIPIYVDLREIERPRDDLIVTRLQEYGFSDAVSRELLNRRQIVLVCDGYDESRLSTSLYTKRLCQLNVKMVITCRNTYLGRNYQGRFYPLGDDKYHGKPSELFEEATIVPFSESDIQDYVNQHVLHTAPQEPFAAIPASRYDETWKKLSAIPNLMNLVTNPFLLSLALGALPSLAIDPLDPAKNKATRLELFDRFVDEWIRINICRLQQSNLSQKDRTAFNSLLDEGYSWYVKDFSKRLAVAMHENQKGDLVVKFSRRHNEPWKTEFFGAEIETTLLREVSPLSRYGSLHWFIHKSLFDYFRSLVLYDPDESYEDGLDGGGDDSHGGGGHSFSNGNQGLSGNMSGNSGLPGANGTSTSGGSTGDSSSGSSESNNSSSGSNNFSAGSNSSSEGTHGVPENGEGSRQGKESYRSRRKASTNNSRASTSSNLFSKENLLEDPDVLEFLVERAHSDPRFRERLLSTIKQSKASPVPSLAAANAIAILVRSGEQIDSVDLTGIRVPSDYVSEKYKELAKLSDNYVADATLQAILPLPYYNYRLRSPK</sequence>
<evidence type="ECO:0000313" key="3">
    <source>
        <dbReference type="EMBL" id="KAG0311138.1"/>
    </source>
</evidence>
<dbReference type="InterPro" id="IPR027417">
    <property type="entry name" value="P-loop_NTPase"/>
</dbReference>
<feature type="domain" description="NACHT" evidence="2">
    <location>
        <begin position="46"/>
        <end position="200"/>
    </location>
</feature>
<accession>A0A9P6R687</accession>
<comment type="caution">
    <text evidence="3">The sequence shown here is derived from an EMBL/GenBank/DDBJ whole genome shotgun (WGS) entry which is preliminary data.</text>
</comment>
<reference evidence="3" key="1">
    <citation type="journal article" date="2020" name="Fungal Divers.">
        <title>Resolving the Mortierellaceae phylogeny through synthesis of multi-gene phylogenetics and phylogenomics.</title>
        <authorList>
            <person name="Vandepol N."/>
            <person name="Liber J."/>
            <person name="Desiro A."/>
            <person name="Na H."/>
            <person name="Kennedy M."/>
            <person name="Barry K."/>
            <person name="Grigoriev I.V."/>
            <person name="Miller A.N."/>
            <person name="O'Donnell K."/>
            <person name="Stajich J.E."/>
            <person name="Bonito G."/>
        </authorList>
    </citation>
    <scope>NUCLEOTIDE SEQUENCE</scope>
    <source>
        <strain evidence="3">NVP60</strain>
    </source>
</reference>
<evidence type="ECO:0000313" key="4">
    <source>
        <dbReference type="Proteomes" id="UP000823405"/>
    </source>
</evidence>
<proteinExistence type="predicted"/>
<dbReference type="Gene3D" id="3.40.50.300">
    <property type="entry name" value="P-loop containing nucleotide triphosphate hydrolases"/>
    <property type="match status" value="1"/>
</dbReference>
<keyword evidence="4" id="KW-1185">Reference proteome</keyword>
<gene>
    <name evidence="3" type="ORF">BGZ97_012055</name>
</gene>
<feature type="region of interest" description="Disordered" evidence="1">
    <location>
        <begin position="393"/>
        <end position="508"/>
    </location>
</feature>
<dbReference type="OrthoDB" id="2442344at2759"/>
<dbReference type="SUPFAM" id="SSF52540">
    <property type="entry name" value="P-loop containing nucleoside triphosphate hydrolases"/>
    <property type="match status" value="1"/>
</dbReference>
<dbReference type="Pfam" id="PF05729">
    <property type="entry name" value="NACHT"/>
    <property type="match status" value="1"/>
</dbReference>
<protein>
    <recommendedName>
        <fullName evidence="2">NACHT domain-containing protein</fullName>
    </recommendedName>
</protein>
<dbReference type="InterPro" id="IPR007111">
    <property type="entry name" value="NACHT_NTPase"/>
</dbReference>
<name>A0A9P6R687_9FUNG</name>